<dbReference type="GO" id="GO:0003677">
    <property type="term" value="F:DNA binding"/>
    <property type="evidence" value="ECO:0007669"/>
    <property type="project" value="InterPro"/>
</dbReference>
<evidence type="ECO:0000313" key="2">
    <source>
        <dbReference type="EMBL" id="MDB7983200.1"/>
    </source>
</evidence>
<evidence type="ECO:0000313" key="4">
    <source>
        <dbReference type="Proteomes" id="UP000540014"/>
    </source>
</evidence>
<dbReference type="InterPro" id="IPR001387">
    <property type="entry name" value="Cro/C1-type_HTH"/>
</dbReference>
<sequence>MRNIFIIISGVEVMGYLLEIMQEKNISLQYLSSRLNVSVQLLKYWIDKDYSIRVNQAIQLSSTLDVSINRLFLGTEKPSLNISKLNFEQIQIIYDILDPNHRKQKRHTPNKALEDIKDMGDKIKFIRKDILNLSQNKLAKSFNVCYKNKSLLVIKFDIKLFLAPSFIKKENKRQSLKLSLD</sequence>
<dbReference type="InterPro" id="IPR010982">
    <property type="entry name" value="Lambda_DNA-bd_dom_sf"/>
</dbReference>
<dbReference type="Proteomes" id="UP001212981">
    <property type="component" value="Unassembled WGS sequence"/>
</dbReference>
<reference evidence="2" key="2">
    <citation type="submission" date="2023-01" db="EMBL/GenBank/DDBJ databases">
        <title>Human gut microbiome strain richness.</title>
        <authorList>
            <person name="Chen-Liaw A."/>
        </authorList>
    </citation>
    <scope>NUCLEOTIDE SEQUENCE</scope>
    <source>
        <strain evidence="2">D8_m1001271B151109d0_201107</strain>
    </source>
</reference>
<accession>A0A7X9NGC3</accession>
<dbReference type="AlphaFoldDB" id="A0A7X9NGC3"/>
<dbReference type="EMBL" id="JABAFR010000003">
    <property type="protein sequence ID" value="NME43696.1"/>
    <property type="molecule type" value="Genomic_DNA"/>
</dbReference>
<feature type="domain" description="HTH cro/C1-type" evidence="1">
    <location>
        <begin position="17"/>
        <end position="71"/>
    </location>
</feature>
<dbReference type="PROSITE" id="PS50943">
    <property type="entry name" value="HTH_CROC1"/>
    <property type="match status" value="1"/>
</dbReference>
<dbReference type="Proteomes" id="UP000540014">
    <property type="component" value="Unassembled WGS sequence"/>
</dbReference>
<name>A0A7X9NGC3_9FIRM</name>
<evidence type="ECO:0000313" key="3">
    <source>
        <dbReference type="EMBL" id="NME43696.1"/>
    </source>
</evidence>
<organism evidence="3 4">
    <name type="scientific">Faecalicoccus pleomorphus</name>
    <dbReference type="NCBI Taxonomy" id="1323"/>
    <lineage>
        <taxon>Bacteria</taxon>
        <taxon>Bacillati</taxon>
        <taxon>Bacillota</taxon>
        <taxon>Erysipelotrichia</taxon>
        <taxon>Erysipelotrichales</taxon>
        <taxon>Erysipelotrichaceae</taxon>
        <taxon>Faecalicoccus</taxon>
    </lineage>
</organism>
<dbReference type="EMBL" id="JAQLXO010000025">
    <property type="protein sequence ID" value="MDB7983200.1"/>
    <property type="molecule type" value="Genomic_DNA"/>
</dbReference>
<proteinExistence type="predicted"/>
<dbReference type="Gene3D" id="1.10.260.40">
    <property type="entry name" value="lambda repressor-like DNA-binding domains"/>
    <property type="match status" value="1"/>
</dbReference>
<gene>
    <name evidence="3" type="ORF">HF861_02210</name>
    <name evidence="2" type="ORF">PND82_10265</name>
</gene>
<protein>
    <submittedName>
        <fullName evidence="3">Helix-turn-helix transcriptional regulator</fullName>
    </submittedName>
</protein>
<reference evidence="3 4" key="1">
    <citation type="submission" date="2020-04" db="EMBL/GenBank/DDBJ databases">
        <authorList>
            <person name="Hitch T.C.A."/>
            <person name="Wylensek D."/>
            <person name="Clavel T."/>
        </authorList>
    </citation>
    <scope>NUCLEOTIDE SEQUENCE [LARGE SCALE GENOMIC DNA]</scope>
    <source>
        <strain evidence="3 4">BSM-383-APC-22F</strain>
    </source>
</reference>
<dbReference type="SMART" id="SM00530">
    <property type="entry name" value="HTH_XRE"/>
    <property type="match status" value="1"/>
</dbReference>
<evidence type="ECO:0000259" key="1">
    <source>
        <dbReference type="PROSITE" id="PS50943"/>
    </source>
</evidence>
<dbReference type="SUPFAM" id="SSF47413">
    <property type="entry name" value="lambda repressor-like DNA-binding domains"/>
    <property type="match status" value="1"/>
</dbReference>
<comment type="caution">
    <text evidence="3">The sequence shown here is derived from an EMBL/GenBank/DDBJ whole genome shotgun (WGS) entry which is preliminary data.</text>
</comment>
<dbReference type="RefSeq" id="WP_147321531.1">
    <property type="nucleotide sequence ID" value="NZ_JABAFR010000003.1"/>
</dbReference>